<dbReference type="EMBL" id="QEWP01000002">
    <property type="protein sequence ID" value="PWE00597.1"/>
    <property type="molecule type" value="Genomic_DNA"/>
</dbReference>
<dbReference type="OrthoDB" id="9780425at2"/>
<feature type="domain" description="Uroporphyrinogen decarboxylase (URO-D)" evidence="1">
    <location>
        <begin position="25"/>
        <end position="332"/>
    </location>
</feature>
<dbReference type="PANTHER" id="PTHR47099:SF1">
    <property type="entry name" value="METHYLCOBAMIDE:COM METHYLTRANSFERASE MTBA"/>
    <property type="match status" value="1"/>
</dbReference>
<evidence type="ECO:0000313" key="3">
    <source>
        <dbReference type="Proteomes" id="UP000244956"/>
    </source>
</evidence>
<evidence type="ECO:0000259" key="1">
    <source>
        <dbReference type="Pfam" id="PF01208"/>
    </source>
</evidence>
<dbReference type="CDD" id="cd03465">
    <property type="entry name" value="URO-D_like"/>
    <property type="match status" value="1"/>
</dbReference>
<dbReference type="Gene3D" id="3.20.20.210">
    <property type="match status" value="1"/>
</dbReference>
<dbReference type="Pfam" id="PF01208">
    <property type="entry name" value="URO-D"/>
    <property type="match status" value="1"/>
</dbReference>
<accession>A0A2U2BC38</accession>
<dbReference type="AlphaFoldDB" id="A0A2U2BC38"/>
<reference evidence="2 3" key="1">
    <citation type="submission" date="2018-05" db="EMBL/GenBank/DDBJ databases">
        <title>Marinilabilia rubrum sp. nov., isolated from saltern sediment.</title>
        <authorList>
            <person name="Zhang R."/>
        </authorList>
    </citation>
    <scope>NUCLEOTIDE SEQUENCE [LARGE SCALE GENOMIC DNA]</scope>
    <source>
        <strain evidence="2 3">WTE16</strain>
    </source>
</reference>
<dbReference type="GO" id="GO:0004853">
    <property type="term" value="F:uroporphyrinogen decarboxylase activity"/>
    <property type="evidence" value="ECO:0007669"/>
    <property type="project" value="InterPro"/>
</dbReference>
<sequence length="333" mass="37397">MTKLEIFNQLVNEGKSSDKVIFRPILMQFAAEYIGSNYGEFAADYKVLAEANYRCFEDFDTDMLGLISDPYRETSAFGAKVKFIKDGVPRCEDHIVTSINDIKNLRNPDVTKTERTLDRIKAAELLSKKTQGNVPIIGWVEGPLAEACDLAGMDKMLMNLMMDPDFANLLMDKCLDTAKDFAKVQIDSGCHIIGIGDAVCSQIDAMTYETYVKERHKELISYIHELGGKVKLHICGDTSHLLPQYTEHNLDILDLDWQVDMAHAREILGEKVILCGNLDPTIIMSKTQDEVFQLSKDIVETYRNERVILSGGCEISALTPYENLKAMSMATKS</sequence>
<organism evidence="2 3">
    <name type="scientific">Marinilabilia rubra</name>
    <dbReference type="NCBI Taxonomy" id="2162893"/>
    <lineage>
        <taxon>Bacteria</taxon>
        <taxon>Pseudomonadati</taxon>
        <taxon>Bacteroidota</taxon>
        <taxon>Bacteroidia</taxon>
        <taxon>Marinilabiliales</taxon>
        <taxon>Marinilabiliaceae</taxon>
        <taxon>Marinilabilia</taxon>
    </lineage>
</organism>
<dbReference type="PANTHER" id="PTHR47099">
    <property type="entry name" value="METHYLCOBAMIDE:COM METHYLTRANSFERASE MTBA"/>
    <property type="match status" value="1"/>
</dbReference>
<dbReference type="InterPro" id="IPR000257">
    <property type="entry name" value="Uroporphyrinogen_deCOase"/>
</dbReference>
<dbReference type="InterPro" id="IPR038071">
    <property type="entry name" value="UROD/MetE-like_sf"/>
</dbReference>
<dbReference type="SUPFAM" id="SSF51726">
    <property type="entry name" value="UROD/MetE-like"/>
    <property type="match status" value="1"/>
</dbReference>
<dbReference type="Proteomes" id="UP000244956">
    <property type="component" value="Unassembled WGS sequence"/>
</dbReference>
<keyword evidence="3" id="KW-1185">Reference proteome</keyword>
<comment type="caution">
    <text evidence="2">The sequence shown here is derived from an EMBL/GenBank/DDBJ whole genome shotgun (WGS) entry which is preliminary data.</text>
</comment>
<gene>
    <name evidence="2" type="ORF">DDZ16_03080</name>
</gene>
<dbReference type="RefSeq" id="WP_109262969.1">
    <property type="nucleotide sequence ID" value="NZ_QEWP01000002.1"/>
</dbReference>
<evidence type="ECO:0000313" key="2">
    <source>
        <dbReference type="EMBL" id="PWE00597.1"/>
    </source>
</evidence>
<proteinExistence type="predicted"/>
<protein>
    <recommendedName>
        <fullName evidence="1">Uroporphyrinogen decarboxylase (URO-D) domain-containing protein</fullName>
    </recommendedName>
</protein>
<dbReference type="GO" id="GO:0006779">
    <property type="term" value="P:porphyrin-containing compound biosynthetic process"/>
    <property type="evidence" value="ECO:0007669"/>
    <property type="project" value="InterPro"/>
</dbReference>
<dbReference type="InterPro" id="IPR052024">
    <property type="entry name" value="Methanogen_methyltrans"/>
</dbReference>
<name>A0A2U2BC38_9BACT</name>